<evidence type="ECO:0000256" key="4">
    <source>
        <dbReference type="ARBA" id="ARBA00038211"/>
    </source>
</evidence>
<dbReference type="Gene3D" id="3.90.1200.10">
    <property type="match status" value="1"/>
</dbReference>
<dbReference type="EC" id="2.7.1.82" evidence="5"/>
<evidence type="ECO:0000256" key="5">
    <source>
        <dbReference type="ARBA" id="ARBA00038874"/>
    </source>
</evidence>
<dbReference type="GO" id="GO:0004305">
    <property type="term" value="F:ethanolamine kinase activity"/>
    <property type="evidence" value="ECO:0007669"/>
    <property type="project" value="UniProtKB-EC"/>
</dbReference>
<sequence length="66" mass="7843">MSQHKLETLYVQVNKFTLASHFFWGFWALIQAKYSSIDFDFLGYAVLRFDQYFKTKPAVEAMKIPE</sequence>
<evidence type="ECO:0000256" key="2">
    <source>
        <dbReference type="ARBA" id="ARBA00023264"/>
    </source>
</evidence>
<dbReference type="GO" id="GO:0005737">
    <property type="term" value="C:cytoplasm"/>
    <property type="evidence" value="ECO:0007669"/>
    <property type="project" value="TreeGrafter"/>
</dbReference>
<keyword evidence="1" id="KW-0594">Phospholipid biosynthesis</keyword>
<dbReference type="GO" id="GO:0006646">
    <property type="term" value="P:phosphatidylethanolamine biosynthetic process"/>
    <property type="evidence" value="ECO:0007669"/>
    <property type="project" value="TreeGrafter"/>
</dbReference>
<comment type="pathway">
    <text evidence="3">Phospholipid metabolism; phosphatidylethanolamine biosynthesis; phosphatidylethanolamine from ethanolamine: step 1/3.</text>
</comment>
<keyword evidence="1" id="KW-0444">Lipid biosynthesis</keyword>
<evidence type="ECO:0000256" key="3">
    <source>
        <dbReference type="ARBA" id="ARBA00037883"/>
    </source>
</evidence>
<dbReference type="InterPro" id="IPR011009">
    <property type="entry name" value="Kinase-like_dom_sf"/>
</dbReference>
<dbReference type="EMBL" id="JAFIRN010000014">
    <property type="protein sequence ID" value="KAG5835448.1"/>
    <property type="molecule type" value="Genomic_DNA"/>
</dbReference>
<keyword evidence="7" id="KW-1185">Reference proteome</keyword>
<dbReference type="SUPFAM" id="SSF56112">
    <property type="entry name" value="Protein kinase-like (PK-like)"/>
    <property type="match status" value="1"/>
</dbReference>
<protein>
    <recommendedName>
        <fullName evidence="5">ethanolamine kinase</fullName>
        <ecNumber evidence="5">2.7.1.82</ecNumber>
    </recommendedName>
</protein>
<accession>A0A9D3LZA0</accession>
<dbReference type="PANTHER" id="PTHR22603:SF94">
    <property type="entry name" value="ETHANOLAMINE KINASE 2"/>
    <property type="match status" value="1"/>
</dbReference>
<evidence type="ECO:0000313" key="7">
    <source>
        <dbReference type="Proteomes" id="UP001044222"/>
    </source>
</evidence>
<comment type="caution">
    <text evidence="6">The sequence shown here is derived from an EMBL/GenBank/DDBJ whole genome shotgun (WGS) entry which is preliminary data.</text>
</comment>
<evidence type="ECO:0000256" key="1">
    <source>
        <dbReference type="ARBA" id="ARBA00023209"/>
    </source>
</evidence>
<dbReference type="Proteomes" id="UP001044222">
    <property type="component" value="Chromosome 14"/>
</dbReference>
<reference evidence="6" key="1">
    <citation type="submission" date="2021-01" db="EMBL/GenBank/DDBJ databases">
        <title>A chromosome-scale assembly of European eel, Anguilla anguilla.</title>
        <authorList>
            <person name="Henkel C."/>
            <person name="Jong-Raadsen S.A."/>
            <person name="Dufour S."/>
            <person name="Weltzien F.-A."/>
            <person name="Palstra A.P."/>
            <person name="Pelster B."/>
            <person name="Spaink H.P."/>
            <person name="Van Den Thillart G.E."/>
            <person name="Jansen H."/>
            <person name="Zahm M."/>
            <person name="Klopp C."/>
            <person name="Cedric C."/>
            <person name="Louis A."/>
            <person name="Berthelot C."/>
            <person name="Parey E."/>
            <person name="Roest Crollius H."/>
            <person name="Montfort J."/>
            <person name="Robinson-Rechavi M."/>
            <person name="Bucao C."/>
            <person name="Bouchez O."/>
            <person name="Gislard M."/>
            <person name="Lluch J."/>
            <person name="Milhes M."/>
            <person name="Lampietro C."/>
            <person name="Lopez Roques C."/>
            <person name="Donnadieu C."/>
            <person name="Braasch I."/>
            <person name="Desvignes T."/>
            <person name="Postlethwait J."/>
            <person name="Bobe J."/>
            <person name="Guiguen Y."/>
            <person name="Dirks R."/>
        </authorList>
    </citation>
    <scope>NUCLEOTIDE SEQUENCE</scope>
    <source>
        <strain evidence="6">Tag_6206</strain>
        <tissue evidence="6">Liver</tissue>
    </source>
</reference>
<dbReference type="PANTHER" id="PTHR22603">
    <property type="entry name" value="CHOLINE/ETHANOALAMINE KINASE"/>
    <property type="match status" value="1"/>
</dbReference>
<dbReference type="AlphaFoldDB" id="A0A9D3LZA0"/>
<gene>
    <name evidence="6" type="ORF">ANANG_G00244120</name>
</gene>
<name>A0A9D3LZA0_ANGAN</name>
<proteinExistence type="inferred from homology"/>
<dbReference type="Pfam" id="PF01633">
    <property type="entry name" value="Choline_kinase"/>
    <property type="match status" value="1"/>
</dbReference>
<keyword evidence="2" id="KW-1208">Phospholipid metabolism</keyword>
<evidence type="ECO:0000313" key="6">
    <source>
        <dbReference type="EMBL" id="KAG5835448.1"/>
    </source>
</evidence>
<keyword evidence="1" id="KW-0443">Lipid metabolism</keyword>
<comment type="similarity">
    <text evidence="4">Belongs to the choline/ethanolamine kinase family.</text>
</comment>
<organism evidence="6 7">
    <name type="scientific">Anguilla anguilla</name>
    <name type="common">European freshwater eel</name>
    <name type="synonym">Muraena anguilla</name>
    <dbReference type="NCBI Taxonomy" id="7936"/>
    <lineage>
        <taxon>Eukaryota</taxon>
        <taxon>Metazoa</taxon>
        <taxon>Chordata</taxon>
        <taxon>Craniata</taxon>
        <taxon>Vertebrata</taxon>
        <taxon>Euteleostomi</taxon>
        <taxon>Actinopterygii</taxon>
        <taxon>Neopterygii</taxon>
        <taxon>Teleostei</taxon>
        <taxon>Anguilliformes</taxon>
        <taxon>Anguillidae</taxon>
        <taxon>Anguilla</taxon>
    </lineage>
</organism>